<evidence type="ECO:0000313" key="2">
    <source>
        <dbReference type="EMBL" id="KAG2630955.1"/>
    </source>
</evidence>
<keyword evidence="1" id="KW-0812">Transmembrane</keyword>
<evidence type="ECO:0000313" key="3">
    <source>
        <dbReference type="Proteomes" id="UP000823388"/>
    </source>
</evidence>
<evidence type="ECO:0000256" key="1">
    <source>
        <dbReference type="SAM" id="Phobius"/>
    </source>
</evidence>
<sequence>MATRMWTPAASALRRRLAPGMPPPAYPRFVDTIQSQHGNATRKFSSWREEYTRAVLEDAKKQVEETRKFKRYLRNLKFMRWTLDLGISVTLAAMVVGWVNGV</sequence>
<feature type="transmembrane region" description="Helical" evidence="1">
    <location>
        <begin position="78"/>
        <end position="99"/>
    </location>
</feature>
<gene>
    <name evidence="2" type="ORF">PVAP13_3KG561300</name>
</gene>
<organism evidence="2 3">
    <name type="scientific">Panicum virgatum</name>
    <name type="common">Blackwell switchgrass</name>
    <dbReference type="NCBI Taxonomy" id="38727"/>
    <lineage>
        <taxon>Eukaryota</taxon>
        <taxon>Viridiplantae</taxon>
        <taxon>Streptophyta</taxon>
        <taxon>Embryophyta</taxon>
        <taxon>Tracheophyta</taxon>
        <taxon>Spermatophyta</taxon>
        <taxon>Magnoliopsida</taxon>
        <taxon>Liliopsida</taxon>
        <taxon>Poales</taxon>
        <taxon>Poaceae</taxon>
        <taxon>PACMAD clade</taxon>
        <taxon>Panicoideae</taxon>
        <taxon>Panicodae</taxon>
        <taxon>Paniceae</taxon>
        <taxon>Panicinae</taxon>
        <taxon>Panicum</taxon>
        <taxon>Panicum sect. Hiantes</taxon>
    </lineage>
</organism>
<reference evidence="2" key="1">
    <citation type="submission" date="2020-05" db="EMBL/GenBank/DDBJ databases">
        <title>WGS assembly of Panicum virgatum.</title>
        <authorList>
            <person name="Lovell J.T."/>
            <person name="Jenkins J."/>
            <person name="Shu S."/>
            <person name="Juenger T.E."/>
            <person name="Schmutz J."/>
        </authorList>
    </citation>
    <scope>NUCLEOTIDE SEQUENCE</scope>
    <source>
        <strain evidence="2">AP13</strain>
    </source>
</reference>
<keyword evidence="1" id="KW-0472">Membrane</keyword>
<name>A0A8T0V9C7_PANVG</name>
<keyword evidence="3" id="KW-1185">Reference proteome</keyword>
<dbReference type="EMBL" id="CM029041">
    <property type="protein sequence ID" value="KAG2630955.1"/>
    <property type="molecule type" value="Genomic_DNA"/>
</dbReference>
<dbReference type="Proteomes" id="UP000823388">
    <property type="component" value="Chromosome 3K"/>
</dbReference>
<dbReference type="AlphaFoldDB" id="A0A8T0V9C7"/>
<keyword evidence="1" id="KW-1133">Transmembrane helix</keyword>
<protein>
    <submittedName>
        <fullName evidence="2">Uncharacterized protein</fullName>
    </submittedName>
</protein>
<accession>A0A8T0V9C7</accession>
<proteinExistence type="predicted"/>
<comment type="caution">
    <text evidence="2">The sequence shown here is derived from an EMBL/GenBank/DDBJ whole genome shotgun (WGS) entry which is preliminary data.</text>
</comment>